<dbReference type="GO" id="GO:0009311">
    <property type="term" value="P:oligosaccharide metabolic process"/>
    <property type="evidence" value="ECO:0007669"/>
    <property type="project" value="TreeGrafter"/>
</dbReference>
<dbReference type="EC" id="3.2.1.-" evidence="4"/>
<dbReference type="GO" id="GO:0016139">
    <property type="term" value="P:glycoside catabolic process"/>
    <property type="evidence" value="ECO:0007669"/>
    <property type="project" value="TreeGrafter"/>
</dbReference>
<evidence type="ECO:0000256" key="4">
    <source>
        <dbReference type="RuleBase" id="RU361168"/>
    </source>
</evidence>
<dbReference type="InterPro" id="IPR013785">
    <property type="entry name" value="Aldolase_TIM"/>
</dbReference>
<keyword evidence="4" id="KW-1015">Disulfide bond</keyword>
<accession>A0A914E9X2</accession>
<dbReference type="InterPro" id="IPR002241">
    <property type="entry name" value="Glyco_hydro_27"/>
</dbReference>
<dbReference type="PANTHER" id="PTHR11452">
    <property type="entry name" value="ALPHA-GALACTOSIDASE/ALPHA-N-ACETYLGALACTOSAMINIDASE"/>
    <property type="match status" value="1"/>
</dbReference>
<dbReference type="GO" id="GO:0005737">
    <property type="term" value="C:cytoplasm"/>
    <property type="evidence" value="ECO:0007669"/>
    <property type="project" value="TreeGrafter"/>
</dbReference>
<organism evidence="5 6">
    <name type="scientific">Acrobeloides nanus</name>
    <dbReference type="NCBI Taxonomy" id="290746"/>
    <lineage>
        <taxon>Eukaryota</taxon>
        <taxon>Metazoa</taxon>
        <taxon>Ecdysozoa</taxon>
        <taxon>Nematoda</taxon>
        <taxon>Chromadorea</taxon>
        <taxon>Rhabditida</taxon>
        <taxon>Tylenchina</taxon>
        <taxon>Cephalobomorpha</taxon>
        <taxon>Cephaloboidea</taxon>
        <taxon>Cephalobidae</taxon>
        <taxon>Acrobeloides</taxon>
    </lineage>
</organism>
<dbReference type="PANTHER" id="PTHR11452:SF83">
    <property type="entry name" value="ALPHA-GALACTOSIDASE"/>
    <property type="match status" value="1"/>
</dbReference>
<evidence type="ECO:0000256" key="1">
    <source>
        <dbReference type="ARBA" id="ARBA00009743"/>
    </source>
</evidence>
<name>A0A914E9X2_9BILA</name>
<dbReference type="Gene3D" id="2.60.40.1180">
    <property type="entry name" value="Golgi alpha-mannosidase II"/>
    <property type="match status" value="1"/>
</dbReference>
<comment type="subunit">
    <text evidence="4">Homodimer.</text>
</comment>
<dbReference type="InterPro" id="IPR013780">
    <property type="entry name" value="Glyco_hydro_b"/>
</dbReference>
<keyword evidence="3 4" id="KW-0326">Glycosidase</keyword>
<reference evidence="6" key="1">
    <citation type="submission" date="2022-11" db="UniProtKB">
        <authorList>
            <consortium name="WormBaseParasite"/>
        </authorList>
    </citation>
    <scope>IDENTIFICATION</scope>
</reference>
<dbReference type="Gene3D" id="3.20.20.70">
    <property type="entry name" value="Aldolase class I"/>
    <property type="match status" value="1"/>
</dbReference>
<dbReference type="GO" id="GO:0004557">
    <property type="term" value="F:alpha-galactosidase activity"/>
    <property type="evidence" value="ECO:0007669"/>
    <property type="project" value="UniProtKB-EC"/>
</dbReference>
<sequence length="147" mass="16063">MIDYFVANQDKLIPAQGPGFFHDPDMILAGNSQITPDQARAQLSIWSIWSAPLVMSNDLRDMPPGHKEILLNKYVIAVNQDPLGIMGRMVVQSSSFVLSDIGLNNTKGYNVIDLWAQKVVGTYLPSSTYTATVNATGVHFIKAIALA</sequence>
<protein>
    <recommendedName>
        <fullName evidence="4">Alpha-galactosidase</fullName>
        <ecNumber evidence="4">3.2.1.-</ecNumber>
    </recommendedName>
</protein>
<dbReference type="Proteomes" id="UP000887540">
    <property type="component" value="Unplaced"/>
</dbReference>
<evidence type="ECO:0000313" key="5">
    <source>
        <dbReference type="Proteomes" id="UP000887540"/>
    </source>
</evidence>
<dbReference type="WBParaSite" id="ACRNAN_scaffold6756.g9953.t1">
    <property type="protein sequence ID" value="ACRNAN_scaffold6756.g9953.t1"/>
    <property type="gene ID" value="ACRNAN_scaffold6756.g9953"/>
</dbReference>
<evidence type="ECO:0000256" key="2">
    <source>
        <dbReference type="ARBA" id="ARBA00022801"/>
    </source>
</evidence>
<evidence type="ECO:0000256" key="3">
    <source>
        <dbReference type="ARBA" id="ARBA00023295"/>
    </source>
</evidence>
<dbReference type="AlphaFoldDB" id="A0A914E9X2"/>
<dbReference type="PRINTS" id="PR00740">
    <property type="entry name" value="GLHYDRLASE27"/>
</dbReference>
<dbReference type="InterPro" id="IPR017853">
    <property type="entry name" value="GH"/>
</dbReference>
<proteinExistence type="inferred from homology"/>
<dbReference type="SUPFAM" id="SSF51445">
    <property type="entry name" value="(Trans)glycosidases"/>
    <property type="match status" value="1"/>
</dbReference>
<comment type="similarity">
    <text evidence="1 4">Belongs to the glycosyl hydrolase 27 family.</text>
</comment>
<evidence type="ECO:0000313" key="6">
    <source>
        <dbReference type="WBParaSite" id="ACRNAN_scaffold6756.g9953.t1"/>
    </source>
</evidence>
<keyword evidence="5" id="KW-1185">Reference proteome</keyword>
<dbReference type="Pfam" id="PF16499">
    <property type="entry name" value="Melibiase_2"/>
    <property type="match status" value="1"/>
</dbReference>
<dbReference type="SUPFAM" id="SSF51011">
    <property type="entry name" value="Glycosyl hydrolase domain"/>
    <property type="match status" value="1"/>
</dbReference>
<keyword evidence="2 4" id="KW-0378">Hydrolase</keyword>